<comment type="caution">
    <text evidence="1">The sequence shown here is derived from an EMBL/GenBank/DDBJ whole genome shotgun (WGS) entry which is preliminary data.</text>
</comment>
<organism evidence="1">
    <name type="scientific">bioreactor metagenome</name>
    <dbReference type="NCBI Taxonomy" id="1076179"/>
    <lineage>
        <taxon>unclassified sequences</taxon>
        <taxon>metagenomes</taxon>
        <taxon>ecological metagenomes</taxon>
    </lineage>
</organism>
<proteinExistence type="predicted"/>
<accession>A0A645IXU3</accession>
<dbReference type="EMBL" id="VSSQ01117735">
    <property type="protein sequence ID" value="MPN52033.1"/>
    <property type="molecule type" value="Genomic_DNA"/>
</dbReference>
<evidence type="ECO:0000313" key="1">
    <source>
        <dbReference type="EMBL" id="MPN52033.1"/>
    </source>
</evidence>
<reference evidence="1" key="1">
    <citation type="submission" date="2019-08" db="EMBL/GenBank/DDBJ databases">
        <authorList>
            <person name="Kucharzyk K."/>
            <person name="Murdoch R.W."/>
            <person name="Higgins S."/>
            <person name="Loffler F."/>
        </authorList>
    </citation>
    <scope>NUCLEOTIDE SEQUENCE</scope>
</reference>
<protein>
    <submittedName>
        <fullName evidence="1">Uncharacterized protein</fullName>
    </submittedName>
</protein>
<name>A0A645IXU3_9ZZZZ</name>
<dbReference type="AlphaFoldDB" id="A0A645IXU3"/>
<gene>
    <name evidence="1" type="ORF">SDC9_199685</name>
</gene>
<sequence>MKLPARLRRILARKEHDDVSARGDLRPLGELPARRPGQIVGKAIARKVDFLRRSVVKLDPVGIQAVFIEYRRAVGSHEFVDYDARRSA</sequence>